<evidence type="ECO:0000313" key="1">
    <source>
        <dbReference type="EMBL" id="EDU98980.1"/>
    </source>
</evidence>
<protein>
    <submittedName>
        <fullName evidence="1">Uncharacterized protein</fullName>
    </submittedName>
</protein>
<dbReference type="HOGENOM" id="CLU_3212270_0_0_10"/>
<accession>B3JPV1</accession>
<evidence type="ECO:0000313" key="2">
    <source>
        <dbReference type="Proteomes" id="UP000003146"/>
    </source>
</evidence>
<dbReference type="AlphaFoldDB" id="B3JPV1"/>
<dbReference type="EMBL" id="ABIY02000124">
    <property type="protein sequence ID" value="EDU98980.1"/>
    <property type="molecule type" value="Genomic_DNA"/>
</dbReference>
<sequence length="44" mass="5384">MIYRILADLFYLLRIPIENRINLVSFCKLYLRFAEIEHTKLLIN</sequence>
<organism evidence="1 2">
    <name type="scientific">Phocaeicola coprocola DSM 17136</name>
    <dbReference type="NCBI Taxonomy" id="470145"/>
    <lineage>
        <taxon>Bacteria</taxon>
        <taxon>Pseudomonadati</taxon>
        <taxon>Bacteroidota</taxon>
        <taxon>Bacteroidia</taxon>
        <taxon>Bacteroidales</taxon>
        <taxon>Bacteroidaceae</taxon>
        <taxon>Phocaeicola</taxon>
    </lineage>
</organism>
<name>B3JPV1_9BACT</name>
<reference evidence="1 2" key="2">
    <citation type="submission" date="2008-04" db="EMBL/GenBank/DDBJ databases">
        <authorList>
            <person name="Fulton L."/>
            <person name="Clifton S."/>
            <person name="Fulton B."/>
            <person name="Xu J."/>
            <person name="Minx P."/>
            <person name="Pepin K.H."/>
            <person name="Johnson M."/>
            <person name="Thiruvilangam P."/>
            <person name="Bhonagiri V."/>
            <person name="Nash W.E."/>
            <person name="Mardis E.R."/>
            <person name="Wilson R.K."/>
        </authorList>
    </citation>
    <scope>NUCLEOTIDE SEQUENCE [LARGE SCALE GENOMIC DNA]</scope>
    <source>
        <strain evidence="1 2">DSM 17136</strain>
    </source>
</reference>
<dbReference type="Proteomes" id="UP000003146">
    <property type="component" value="Unassembled WGS sequence"/>
</dbReference>
<proteinExistence type="predicted"/>
<comment type="caution">
    <text evidence="1">The sequence shown here is derived from an EMBL/GenBank/DDBJ whole genome shotgun (WGS) entry which is preliminary data.</text>
</comment>
<reference evidence="1 2" key="1">
    <citation type="submission" date="2008-04" db="EMBL/GenBank/DDBJ databases">
        <title>Draft genome sequence of Bacteroides coprocola (DSM 17136).</title>
        <authorList>
            <person name="Sudarsanam P."/>
            <person name="Ley R."/>
            <person name="Guruge J."/>
            <person name="Turnbaugh P.J."/>
            <person name="Mahowald M."/>
            <person name="Liep D."/>
            <person name="Gordon J."/>
        </authorList>
    </citation>
    <scope>NUCLEOTIDE SEQUENCE [LARGE SCALE GENOMIC DNA]</scope>
    <source>
        <strain evidence="1 2">DSM 17136</strain>
    </source>
</reference>
<gene>
    <name evidence="1" type="ORF">BACCOP_03983</name>
</gene>